<dbReference type="Proteomes" id="UP000196594">
    <property type="component" value="Unassembled WGS sequence"/>
</dbReference>
<comment type="caution">
    <text evidence="1">The sequence shown here is derived from an EMBL/GenBank/DDBJ whole genome shotgun (WGS) entry which is preliminary data.</text>
</comment>
<proteinExistence type="predicted"/>
<protein>
    <submittedName>
        <fullName evidence="1">Aldehyde dehydrogenase</fullName>
    </submittedName>
</protein>
<evidence type="ECO:0000313" key="2">
    <source>
        <dbReference type="Proteomes" id="UP000196594"/>
    </source>
</evidence>
<name>A0ABX3ZFN7_9BACL</name>
<dbReference type="EMBL" id="NHNT01000010">
    <property type="protein sequence ID" value="OUZ38200.1"/>
    <property type="molecule type" value="Genomic_DNA"/>
</dbReference>
<accession>A0ABX3ZFN7</accession>
<evidence type="ECO:0000313" key="1">
    <source>
        <dbReference type="EMBL" id="OUZ38200.1"/>
    </source>
</evidence>
<keyword evidence="2" id="KW-1185">Reference proteome</keyword>
<gene>
    <name evidence="1" type="ORF">CBM15_14040</name>
</gene>
<dbReference type="RefSeq" id="WP_087617997.1">
    <property type="nucleotide sequence ID" value="NZ_JAFBEY010000015.1"/>
</dbReference>
<sequence length="398" mass="47658">MEELLLKNPSSLSAERKEALLKLLYSEQCTDSIILKSDDFYLFFHDIWSLFEIGEKYESEIVDGDIRLKEWRIFILEFFSARNLDKLNFEYLTNSSVKKFFIALYIWKKIKREYFLDMRKTLKIEKYKNEFVKEHADNQVNKDIYHEMHLKIQNNWYLNLFKFNSIYDRIFEEALEETKAVELLFSDTIWETISNDNLKKLMSYIESRHFSEVLFWKSKFQTEQFLKVGLDPNSTYVFCVQKDISMKRSLTLQKGLALAVSEFSQKHEHNFVFLPFINAIDQEMITHKDTTDYNYYFELDKSFGLKTEPINYKGVINYAFTMLKLELSHSSSGKIFLICNELLFDDFPNEEDWISAVTHYKKVKKIEIVVIYMGDKTTLQQIWFADKILIPQQLVQFK</sequence>
<reference evidence="1 2" key="1">
    <citation type="journal article" date="2017" name="Int. J. Syst. Evol. Microbiol.">
        <title>Solibacillus kalamii sp. nov., isolated from a high-efficiency particulate arrestance filter system used in the International Space Station.</title>
        <authorList>
            <person name="Checinska Sielaff A."/>
            <person name="Kumar R.M."/>
            <person name="Pal D."/>
            <person name="Mayilraj S."/>
            <person name="Venkateswaran K."/>
        </authorList>
    </citation>
    <scope>NUCLEOTIDE SEQUENCE [LARGE SCALE GENOMIC DNA]</scope>
    <source>
        <strain evidence="1 2">ISSFR-015</strain>
    </source>
</reference>
<organism evidence="1 2">
    <name type="scientific">Solibacillus kalamii</name>
    <dbReference type="NCBI Taxonomy" id="1748298"/>
    <lineage>
        <taxon>Bacteria</taxon>
        <taxon>Bacillati</taxon>
        <taxon>Bacillota</taxon>
        <taxon>Bacilli</taxon>
        <taxon>Bacillales</taxon>
        <taxon>Caryophanaceae</taxon>
        <taxon>Solibacillus</taxon>
    </lineage>
</organism>